<proteinExistence type="predicted"/>
<name>A0A7W8VBX7_9ACTN</name>
<dbReference type="RefSeq" id="WP_184389012.1">
    <property type="nucleotide sequence ID" value="NZ_BAAAJD010000057.1"/>
</dbReference>
<dbReference type="AlphaFoldDB" id="A0A7W8VBX7"/>
<dbReference type="Proteomes" id="UP000572635">
    <property type="component" value="Unassembled WGS sequence"/>
</dbReference>
<accession>A0A7W8VBX7</accession>
<reference evidence="1 2" key="1">
    <citation type="submission" date="2020-08" db="EMBL/GenBank/DDBJ databases">
        <title>Sequencing the genomes of 1000 actinobacteria strains.</title>
        <authorList>
            <person name="Klenk H.-P."/>
        </authorList>
    </citation>
    <scope>NUCLEOTIDE SEQUENCE [LARGE SCALE GENOMIC DNA]</scope>
    <source>
        <strain evidence="1 2">DSM 44551</strain>
    </source>
</reference>
<dbReference type="EMBL" id="JACHDB010000001">
    <property type="protein sequence ID" value="MBB5430841.1"/>
    <property type="molecule type" value="Genomic_DNA"/>
</dbReference>
<evidence type="ECO:0000313" key="2">
    <source>
        <dbReference type="Proteomes" id="UP000572635"/>
    </source>
</evidence>
<gene>
    <name evidence="1" type="ORF">HDA36_000925</name>
</gene>
<keyword evidence="2" id="KW-1185">Reference proteome</keyword>
<organism evidence="1 2">
    <name type="scientific">Nocardiopsis composta</name>
    <dbReference type="NCBI Taxonomy" id="157465"/>
    <lineage>
        <taxon>Bacteria</taxon>
        <taxon>Bacillati</taxon>
        <taxon>Actinomycetota</taxon>
        <taxon>Actinomycetes</taxon>
        <taxon>Streptosporangiales</taxon>
        <taxon>Nocardiopsidaceae</taxon>
        <taxon>Nocardiopsis</taxon>
    </lineage>
</organism>
<comment type="caution">
    <text evidence="1">The sequence shown here is derived from an EMBL/GenBank/DDBJ whole genome shotgun (WGS) entry which is preliminary data.</text>
</comment>
<protein>
    <submittedName>
        <fullName evidence="1">Uncharacterized protein</fullName>
    </submittedName>
</protein>
<sequence>MGVQVCSLISNDPQSIPGGGGYRLLKFRYAGESYDPWRMHDPEQPDGGRSAYPDDRSALIWPAAAGWGTLYANIHWAAGSYAELRDRFVRDPLGLSGGADSTATDHRPPSPGMQCFTKAHGIFVSPDTPLAVMVGHTGSGTATVVHAQFKLVIEAVAEP</sequence>
<evidence type="ECO:0000313" key="1">
    <source>
        <dbReference type="EMBL" id="MBB5430841.1"/>
    </source>
</evidence>